<dbReference type="GO" id="GO:0006355">
    <property type="term" value="P:regulation of DNA-templated transcription"/>
    <property type="evidence" value="ECO:0007669"/>
    <property type="project" value="InterPro"/>
</dbReference>
<dbReference type="Gene3D" id="6.10.250.690">
    <property type="match status" value="1"/>
</dbReference>
<dbReference type="Pfam" id="PF00486">
    <property type="entry name" value="Trans_reg_C"/>
    <property type="match status" value="1"/>
</dbReference>
<evidence type="ECO:0000256" key="3">
    <source>
        <dbReference type="ARBA" id="ARBA00023012"/>
    </source>
</evidence>
<dbReference type="EMBL" id="JACHXW010000019">
    <property type="protein sequence ID" value="MBB3154860.1"/>
    <property type="molecule type" value="Genomic_DNA"/>
</dbReference>
<accession>A0A7W5CCU0</accession>
<name>A0A7W5CCU0_9BACL</name>
<dbReference type="InterPro" id="IPR001789">
    <property type="entry name" value="Sig_transdc_resp-reg_receiver"/>
</dbReference>
<dbReference type="PANTHER" id="PTHR48111:SF26">
    <property type="entry name" value="STAGE 0 SPORULATION PROTEIN A HOMOLOG"/>
    <property type="match status" value="1"/>
</dbReference>
<protein>
    <submittedName>
        <fullName evidence="11">DNA-binding response OmpR family regulator</fullName>
    </submittedName>
</protein>
<sequence>MTKILIVEDEVTIAEVEKDYFELHGFSADICLNGTDGLRAAINGQYDLIVLDLQLPGMDGYELCRQIRAEKEVPILIVSAKKEEIDKIRGLSLGADDYITKPFSPSELVARAKAHLQRYQRLIGKRETKGSEKISIRGLQIDAGSRRVYVNGSEVQFTAKEFDLLSFLALNPNHVFSKQELFEQLWDMDSLGEIATVTVHIRRLREKIEADPSNPQYIETIWGAGYRMTV</sequence>
<dbReference type="InterPro" id="IPR011006">
    <property type="entry name" value="CheY-like_superfamily"/>
</dbReference>
<evidence type="ECO:0000256" key="6">
    <source>
        <dbReference type="ARBA" id="ARBA00023163"/>
    </source>
</evidence>
<dbReference type="PANTHER" id="PTHR48111">
    <property type="entry name" value="REGULATOR OF RPOS"/>
    <property type="match status" value="1"/>
</dbReference>
<dbReference type="InterPro" id="IPR016032">
    <property type="entry name" value="Sig_transdc_resp-reg_C-effctor"/>
</dbReference>
<dbReference type="GO" id="GO:0000156">
    <property type="term" value="F:phosphorelay response regulator activity"/>
    <property type="evidence" value="ECO:0007669"/>
    <property type="project" value="TreeGrafter"/>
</dbReference>
<proteinExistence type="predicted"/>
<evidence type="ECO:0000259" key="9">
    <source>
        <dbReference type="PROSITE" id="PS50110"/>
    </source>
</evidence>
<dbReference type="GO" id="GO:0005829">
    <property type="term" value="C:cytosol"/>
    <property type="evidence" value="ECO:0007669"/>
    <property type="project" value="TreeGrafter"/>
</dbReference>
<feature type="modified residue" description="4-aspartylphosphate" evidence="7">
    <location>
        <position position="52"/>
    </location>
</feature>
<keyword evidence="6" id="KW-0804">Transcription</keyword>
<feature type="domain" description="Response regulatory" evidence="9">
    <location>
        <begin position="3"/>
        <end position="116"/>
    </location>
</feature>
<evidence type="ECO:0000259" key="10">
    <source>
        <dbReference type="PROSITE" id="PS51755"/>
    </source>
</evidence>
<comment type="subcellular location">
    <subcellularLocation>
        <location evidence="1">Cytoplasm</location>
    </subcellularLocation>
</comment>
<keyword evidence="4" id="KW-0805">Transcription regulation</keyword>
<evidence type="ECO:0000256" key="7">
    <source>
        <dbReference type="PROSITE-ProRule" id="PRU00169"/>
    </source>
</evidence>
<dbReference type="Proteomes" id="UP000518605">
    <property type="component" value="Unassembled WGS sequence"/>
</dbReference>
<evidence type="ECO:0000256" key="5">
    <source>
        <dbReference type="ARBA" id="ARBA00023125"/>
    </source>
</evidence>
<feature type="domain" description="OmpR/PhoB-type" evidence="10">
    <location>
        <begin position="131"/>
        <end position="230"/>
    </location>
</feature>
<dbReference type="Gene3D" id="1.10.10.10">
    <property type="entry name" value="Winged helix-like DNA-binding domain superfamily/Winged helix DNA-binding domain"/>
    <property type="match status" value="1"/>
</dbReference>
<dbReference type="InterPro" id="IPR039420">
    <property type="entry name" value="WalR-like"/>
</dbReference>
<comment type="caution">
    <text evidence="11">The sequence shown here is derived from an EMBL/GenBank/DDBJ whole genome shotgun (WGS) entry which is preliminary data.</text>
</comment>
<keyword evidence="12" id="KW-1185">Reference proteome</keyword>
<evidence type="ECO:0000313" key="12">
    <source>
        <dbReference type="Proteomes" id="UP000518605"/>
    </source>
</evidence>
<dbReference type="CDD" id="cd17574">
    <property type="entry name" value="REC_OmpR"/>
    <property type="match status" value="1"/>
</dbReference>
<dbReference type="PROSITE" id="PS50110">
    <property type="entry name" value="RESPONSE_REGULATORY"/>
    <property type="match status" value="1"/>
</dbReference>
<dbReference type="Pfam" id="PF00072">
    <property type="entry name" value="Response_reg"/>
    <property type="match status" value="1"/>
</dbReference>
<dbReference type="GO" id="GO:0032993">
    <property type="term" value="C:protein-DNA complex"/>
    <property type="evidence" value="ECO:0007669"/>
    <property type="project" value="TreeGrafter"/>
</dbReference>
<keyword evidence="3" id="KW-0902">Two-component regulatory system</keyword>
<reference evidence="11 12" key="1">
    <citation type="submission" date="2020-08" db="EMBL/GenBank/DDBJ databases">
        <title>Genomic Encyclopedia of Type Strains, Phase III (KMG-III): the genomes of soil and plant-associated and newly described type strains.</title>
        <authorList>
            <person name="Whitman W."/>
        </authorList>
    </citation>
    <scope>NUCLEOTIDE SEQUENCE [LARGE SCALE GENOMIC DNA]</scope>
    <source>
        <strain evidence="11 12">CECT 8234</strain>
    </source>
</reference>
<feature type="DNA-binding region" description="OmpR/PhoB-type" evidence="8">
    <location>
        <begin position="131"/>
        <end position="230"/>
    </location>
</feature>
<keyword evidence="5 8" id="KW-0238">DNA-binding</keyword>
<evidence type="ECO:0000256" key="2">
    <source>
        <dbReference type="ARBA" id="ARBA00022553"/>
    </source>
</evidence>
<evidence type="ECO:0000256" key="8">
    <source>
        <dbReference type="PROSITE-ProRule" id="PRU01091"/>
    </source>
</evidence>
<dbReference type="FunFam" id="3.40.50.2300:FF:000001">
    <property type="entry name" value="DNA-binding response regulator PhoB"/>
    <property type="match status" value="1"/>
</dbReference>
<evidence type="ECO:0000256" key="1">
    <source>
        <dbReference type="ARBA" id="ARBA00004496"/>
    </source>
</evidence>
<dbReference type="SUPFAM" id="SSF52172">
    <property type="entry name" value="CheY-like"/>
    <property type="match status" value="1"/>
</dbReference>
<dbReference type="PROSITE" id="PS51755">
    <property type="entry name" value="OMPR_PHOB"/>
    <property type="match status" value="1"/>
</dbReference>
<dbReference type="GO" id="GO:0000976">
    <property type="term" value="F:transcription cis-regulatory region binding"/>
    <property type="evidence" value="ECO:0007669"/>
    <property type="project" value="TreeGrafter"/>
</dbReference>
<evidence type="ECO:0000313" key="11">
    <source>
        <dbReference type="EMBL" id="MBB3154860.1"/>
    </source>
</evidence>
<dbReference type="SUPFAM" id="SSF46894">
    <property type="entry name" value="C-terminal effector domain of the bipartite response regulators"/>
    <property type="match status" value="1"/>
</dbReference>
<keyword evidence="2 7" id="KW-0597">Phosphoprotein</keyword>
<dbReference type="InterPro" id="IPR036388">
    <property type="entry name" value="WH-like_DNA-bd_sf"/>
</dbReference>
<dbReference type="RefSeq" id="WP_183569009.1">
    <property type="nucleotide sequence ID" value="NZ_CBCSLB010000019.1"/>
</dbReference>
<dbReference type="SMART" id="SM00862">
    <property type="entry name" value="Trans_reg_C"/>
    <property type="match status" value="1"/>
</dbReference>
<dbReference type="Gene3D" id="3.40.50.2300">
    <property type="match status" value="1"/>
</dbReference>
<dbReference type="InterPro" id="IPR001867">
    <property type="entry name" value="OmpR/PhoB-type_DNA-bd"/>
</dbReference>
<gene>
    <name evidence="11" type="ORF">FHS16_004942</name>
</gene>
<dbReference type="CDD" id="cd00383">
    <property type="entry name" value="trans_reg_C"/>
    <property type="match status" value="1"/>
</dbReference>
<organism evidence="11 12">
    <name type="scientific">Paenibacillus endophyticus</name>
    <dbReference type="NCBI Taxonomy" id="1294268"/>
    <lineage>
        <taxon>Bacteria</taxon>
        <taxon>Bacillati</taxon>
        <taxon>Bacillota</taxon>
        <taxon>Bacilli</taxon>
        <taxon>Bacillales</taxon>
        <taxon>Paenibacillaceae</taxon>
        <taxon>Paenibacillus</taxon>
    </lineage>
</organism>
<dbReference type="AlphaFoldDB" id="A0A7W5CCU0"/>
<dbReference type="SMART" id="SM00448">
    <property type="entry name" value="REC"/>
    <property type="match status" value="1"/>
</dbReference>
<dbReference type="FunFam" id="1.10.10.10:FF:000018">
    <property type="entry name" value="DNA-binding response regulator ResD"/>
    <property type="match status" value="1"/>
</dbReference>
<evidence type="ECO:0000256" key="4">
    <source>
        <dbReference type="ARBA" id="ARBA00023015"/>
    </source>
</evidence>